<dbReference type="SMART" id="SM00869">
    <property type="entry name" value="Autotransporter"/>
    <property type="match status" value="1"/>
</dbReference>
<dbReference type="InterPro" id="IPR005546">
    <property type="entry name" value="Autotransporte_beta"/>
</dbReference>
<dbReference type="PRINTS" id="PR01484">
    <property type="entry name" value="PRTACTNFAMLY"/>
</dbReference>
<dbReference type="Pfam" id="PF03797">
    <property type="entry name" value="Autotransporter"/>
    <property type="match status" value="1"/>
</dbReference>
<dbReference type="PROSITE" id="PS51208">
    <property type="entry name" value="AUTOTRANSPORTER"/>
    <property type="match status" value="1"/>
</dbReference>
<evidence type="ECO:0000313" key="4">
    <source>
        <dbReference type="Proteomes" id="UP000620025"/>
    </source>
</evidence>
<gene>
    <name evidence="3" type="ORF">IFT38_07815</name>
</gene>
<dbReference type="CDD" id="cd01343">
    <property type="entry name" value="PL1_Passenger_AT"/>
    <property type="match status" value="1"/>
</dbReference>
<accession>A0ABR9BWM6</accession>
<dbReference type="InterPro" id="IPR004899">
    <property type="entry name" value="Pertactin_central"/>
</dbReference>
<evidence type="ECO:0000259" key="2">
    <source>
        <dbReference type="PROSITE" id="PS51208"/>
    </source>
</evidence>
<name>A0ABR9BWM6_9PSED</name>
<evidence type="ECO:0000313" key="3">
    <source>
        <dbReference type="EMBL" id="MBD8769449.1"/>
    </source>
</evidence>
<keyword evidence="1" id="KW-0732">Signal</keyword>
<dbReference type="Gene3D" id="2.160.20.20">
    <property type="match status" value="1"/>
</dbReference>
<dbReference type="EMBL" id="JACYWZ010000002">
    <property type="protein sequence ID" value="MBD8769449.1"/>
    <property type="molecule type" value="Genomic_DNA"/>
</dbReference>
<feature type="domain" description="Autotransporter" evidence="2">
    <location>
        <begin position="453"/>
        <end position="721"/>
    </location>
</feature>
<comment type="caution">
    <text evidence="3">The sequence shown here is derived from an EMBL/GenBank/DDBJ whole genome shotgun (WGS) entry which is preliminary data.</text>
</comment>
<dbReference type="InterPro" id="IPR036709">
    <property type="entry name" value="Autotransporte_beta_dom_sf"/>
</dbReference>
<evidence type="ECO:0000256" key="1">
    <source>
        <dbReference type="ARBA" id="ARBA00022729"/>
    </source>
</evidence>
<dbReference type="Gene3D" id="2.40.128.130">
    <property type="entry name" value="Autotransporter beta-domain"/>
    <property type="match status" value="1"/>
</dbReference>
<reference evidence="3 4" key="1">
    <citation type="journal article" date="2020" name="FEMS Microbiol. Ecol.">
        <title>Temporal dynamics of bacterial communities during seed development and maturation.</title>
        <authorList>
            <person name="Chesneau G."/>
            <person name="Torres-Cortes G."/>
            <person name="Briand M."/>
            <person name="Darrasse A."/>
            <person name="Preveaux A."/>
            <person name="Marais C."/>
            <person name="Jacques M.A."/>
            <person name="Shade A."/>
            <person name="Barret M."/>
        </authorList>
    </citation>
    <scope>NUCLEOTIDE SEQUENCE [LARGE SCALE GENOMIC DNA]</scope>
    <source>
        <strain evidence="3 4">CFBP13599</strain>
    </source>
</reference>
<sequence>MTVLLLPSHTLATPQYLSGPDASADVGPASGHHSWLIENGATLNVLPGGQVQEVRSFDANLFMEGASMGQDQEMYLSNSTALIRNSILDGGTRTALNVTDGSVAQVYDSRISSIGRGVNVPLKGSVLLANTQVYGADNGGNGNMDGGVGIALVNGKAEVVQKSQIVGDRYGVAISSNRHEDPASWRNSLVVDNAHIEGKGASAIKVESFFDNRPSQANITVSNGGTLTGGNGVILEVAKNANVDFTVSNSRLSGDIVVADTARTAVSLTNGASLNGTMSGVQTLAIENASWTLTANANVQDLTLSNGRVDLGGANGSFHQLDLDTLNGSGTFGLGTDLAAGIGDKVVVSGNASGNHQLAIQNTGTDVGKGQSPLEVVKTGSGDAQFAVLGGQVDLGTFVYDLQRQGNDWFLVQRPGEVVTPGTRSVLGLFSAAPTVWYGESSTLRSRMGELRMGTGESGVWSRTYGNRYNVSAGGGVGYQQRQQGLSVGADGALPVSDGKMLVGVMGGYSRSDLDLAGGTTGSVDSYYVGLYGTWLADDGYYVDALMKLNRFQNKSDVRMSDGQRSRGDYNNQGLGVSVEAGKRVDLDNGVFVTPFAQFSMLQAQGEQYELDNGMQARSNKADSLLGKIGTHIGQTRKLANLGYFDYYGKVAIAQEFANNNEVKVNGNRFTNDLSGARAELGVGTAVQVSERLQLHADFDYVKGQNLEQPWGISLGARYNF</sequence>
<dbReference type="RefSeq" id="WP_192066735.1">
    <property type="nucleotide sequence ID" value="NZ_JACYWY010000006.1"/>
</dbReference>
<dbReference type="Proteomes" id="UP000620025">
    <property type="component" value="Unassembled WGS sequence"/>
</dbReference>
<organism evidence="3 4">
    <name type="scientific">Pseudomonas coleopterorum</name>
    <dbReference type="NCBI Taxonomy" id="1605838"/>
    <lineage>
        <taxon>Bacteria</taxon>
        <taxon>Pseudomonadati</taxon>
        <taxon>Pseudomonadota</taxon>
        <taxon>Gammaproteobacteria</taxon>
        <taxon>Pseudomonadales</taxon>
        <taxon>Pseudomonadaceae</taxon>
        <taxon>Pseudomonas</taxon>
    </lineage>
</organism>
<dbReference type="PANTHER" id="PTHR35037:SF7">
    <property type="entry name" value="AUTOTRANSPORTER"/>
    <property type="match status" value="1"/>
</dbReference>
<dbReference type="InterPro" id="IPR051551">
    <property type="entry name" value="Autotransporter_adhesion"/>
</dbReference>
<proteinExistence type="predicted"/>
<dbReference type="InterPro" id="IPR006315">
    <property type="entry name" value="OM_autotransptr_brl_dom"/>
</dbReference>
<dbReference type="PANTHER" id="PTHR35037">
    <property type="entry name" value="C-TERMINAL REGION OF AIDA-LIKE PROTEIN"/>
    <property type="match status" value="1"/>
</dbReference>
<dbReference type="SUPFAM" id="SSF51126">
    <property type="entry name" value="Pectin lyase-like"/>
    <property type="match status" value="1"/>
</dbReference>
<keyword evidence="4" id="KW-1185">Reference proteome</keyword>
<dbReference type="SUPFAM" id="SSF103515">
    <property type="entry name" value="Autotransporter"/>
    <property type="match status" value="1"/>
</dbReference>
<dbReference type="NCBIfam" id="TIGR01414">
    <property type="entry name" value="autotrans_barl"/>
    <property type="match status" value="1"/>
</dbReference>
<dbReference type="InterPro" id="IPR003991">
    <property type="entry name" value="Pertactin_virulence_factor"/>
</dbReference>
<protein>
    <submittedName>
        <fullName evidence="3">Autotransporter outer membrane beta-barrel domain-containing protein</fullName>
    </submittedName>
</protein>
<dbReference type="Pfam" id="PF03212">
    <property type="entry name" value="Pertactin"/>
    <property type="match status" value="1"/>
</dbReference>
<dbReference type="InterPro" id="IPR011050">
    <property type="entry name" value="Pectin_lyase_fold/virulence"/>
</dbReference>
<dbReference type="InterPro" id="IPR012332">
    <property type="entry name" value="Autotransporter_pectin_lyase_C"/>
</dbReference>